<dbReference type="Pfam" id="PF00877">
    <property type="entry name" value="NLPC_P60"/>
    <property type="match status" value="1"/>
</dbReference>
<keyword evidence="4" id="KW-0788">Thiol protease</keyword>
<feature type="region of interest" description="Disordered" evidence="5">
    <location>
        <begin position="121"/>
        <end position="175"/>
    </location>
</feature>
<dbReference type="EC" id="3.4.19.-" evidence="7"/>
<feature type="compositionally biased region" description="Low complexity" evidence="5">
    <location>
        <begin position="121"/>
        <end position="138"/>
    </location>
</feature>
<dbReference type="PATRIC" id="fig|1671680.3.peg.608"/>
<evidence type="ECO:0000256" key="1">
    <source>
        <dbReference type="ARBA" id="ARBA00007074"/>
    </source>
</evidence>
<gene>
    <name evidence="7" type="primary">pgdS</name>
    <name evidence="7" type="ORF">ACH61_00575</name>
</gene>
<proteinExistence type="inferred from homology"/>
<dbReference type="EMBL" id="LIIN01000010">
    <property type="protein sequence ID" value="KZX22333.1"/>
    <property type="molecule type" value="Genomic_DNA"/>
</dbReference>
<evidence type="ECO:0000259" key="6">
    <source>
        <dbReference type="PROSITE" id="PS51935"/>
    </source>
</evidence>
<evidence type="ECO:0000313" key="8">
    <source>
        <dbReference type="Proteomes" id="UP000076717"/>
    </source>
</evidence>
<accession>A0A166IG42</accession>
<dbReference type="Gene3D" id="3.90.1720.10">
    <property type="entry name" value="endopeptidase domain like (from Nostoc punctiforme)"/>
    <property type="match status" value="1"/>
</dbReference>
<keyword evidence="3 7" id="KW-0378">Hydrolase</keyword>
<keyword evidence="8" id="KW-1185">Reference proteome</keyword>
<dbReference type="InterPro" id="IPR038765">
    <property type="entry name" value="Papain-like_cys_pep_sf"/>
</dbReference>
<keyword evidence="2" id="KW-0645">Protease</keyword>
<evidence type="ECO:0000256" key="3">
    <source>
        <dbReference type="ARBA" id="ARBA00022801"/>
    </source>
</evidence>
<evidence type="ECO:0000256" key="5">
    <source>
        <dbReference type="SAM" id="MobiDB-lite"/>
    </source>
</evidence>
<dbReference type="PANTHER" id="PTHR47053:SF1">
    <property type="entry name" value="MUREIN DD-ENDOPEPTIDASE MEPH-RELATED"/>
    <property type="match status" value="1"/>
</dbReference>
<dbReference type="Proteomes" id="UP000076717">
    <property type="component" value="Unassembled WGS sequence"/>
</dbReference>
<evidence type="ECO:0000256" key="4">
    <source>
        <dbReference type="ARBA" id="ARBA00022807"/>
    </source>
</evidence>
<dbReference type="AlphaFoldDB" id="A0A166IG42"/>
<comment type="caution">
    <text evidence="7">The sequence shown here is derived from an EMBL/GenBank/DDBJ whole genome shotgun (WGS) entry which is preliminary data.</text>
</comment>
<dbReference type="PANTHER" id="PTHR47053">
    <property type="entry name" value="MUREIN DD-ENDOPEPTIDASE MEPH-RELATED"/>
    <property type="match status" value="1"/>
</dbReference>
<name>A0A166IG42_9MICO</name>
<reference evidence="7 8" key="1">
    <citation type="submission" date="2015-08" db="EMBL/GenBank/DDBJ databases">
        <title>Draft Genome Sequence of Rathayibacter sp. Strain VKM Ac-2596 Isolated from Leaf Gall Induced by Plant-Parasitic Nematodes.</title>
        <authorList>
            <person name="Vasilenko O.V."/>
            <person name="Starodumova I.P."/>
            <person name="Tarlachkov S.V."/>
            <person name="Dorofeeva L.V."/>
            <person name="Evtushenko L.I."/>
        </authorList>
    </citation>
    <scope>NUCLEOTIDE SEQUENCE [LARGE SCALE GENOMIC DNA]</scope>
    <source>
        <strain evidence="7 8">VKM Ac-2596</strain>
    </source>
</reference>
<dbReference type="GO" id="GO:0006508">
    <property type="term" value="P:proteolysis"/>
    <property type="evidence" value="ECO:0007669"/>
    <property type="project" value="UniProtKB-KW"/>
</dbReference>
<sequence>MAEPVADTTDVAQARAETAEEFNSYSGASAPEIAAAPPTTGYSLSSVFATAMQYQGVPYVFGGADPSGFDCSGFVMYVFAQYGISMPHSAAGQGAMGTPVSLADAQPGDLVIMDGHDASTPATTTSCTRRTRARASASNPCGPPTTGSCASTADRPADDESPPLHRGAGSRHWCT</sequence>
<protein>
    <submittedName>
        <fullName evidence="7">Gamma-DL-glutamyl hydrolase</fullName>
        <ecNumber evidence="7">3.4.19.-</ecNumber>
    </submittedName>
</protein>
<evidence type="ECO:0000313" key="7">
    <source>
        <dbReference type="EMBL" id="KZX22333.1"/>
    </source>
</evidence>
<comment type="similarity">
    <text evidence="1">Belongs to the peptidase C40 family.</text>
</comment>
<dbReference type="PROSITE" id="PS51935">
    <property type="entry name" value="NLPC_P60"/>
    <property type="match status" value="1"/>
</dbReference>
<dbReference type="InterPro" id="IPR051202">
    <property type="entry name" value="Peptidase_C40"/>
</dbReference>
<dbReference type="InterPro" id="IPR000064">
    <property type="entry name" value="NLP_P60_dom"/>
</dbReference>
<feature type="domain" description="NlpC/P60" evidence="6">
    <location>
        <begin position="41"/>
        <end position="175"/>
    </location>
</feature>
<dbReference type="SUPFAM" id="SSF54001">
    <property type="entry name" value="Cysteine proteinases"/>
    <property type="match status" value="1"/>
</dbReference>
<evidence type="ECO:0000256" key="2">
    <source>
        <dbReference type="ARBA" id="ARBA00022670"/>
    </source>
</evidence>
<dbReference type="GO" id="GO:0008234">
    <property type="term" value="F:cysteine-type peptidase activity"/>
    <property type="evidence" value="ECO:0007669"/>
    <property type="project" value="UniProtKB-KW"/>
</dbReference>
<organism evidence="7 8">
    <name type="scientific">Rathayibacter tanaceti</name>
    <dbReference type="NCBI Taxonomy" id="1671680"/>
    <lineage>
        <taxon>Bacteria</taxon>
        <taxon>Bacillati</taxon>
        <taxon>Actinomycetota</taxon>
        <taxon>Actinomycetes</taxon>
        <taxon>Micrococcales</taxon>
        <taxon>Microbacteriaceae</taxon>
        <taxon>Rathayibacter</taxon>
    </lineage>
</organism>